<dbReference type="Proteomes" id="UP001174936">
    <property type="component" value="Unassembled WGS sequence"/>
</dbReference>
<evidence type="ECO:0000313" key="3">
    <source>
        <dbReference type="Proteomes" id="UP001174936"/>
    </source>
</evidence>
<reference evidence="2" key="1">
    <citation type="submission" date="2023-06" db="EMBL/GenBank/DDBJ databases">
        <title>Genome-scale phylogeny and comparative genomics of the fungal order Sordariales.</title>
        <authorList>
            <consortium name="Lawrence Berkeley National Laboratory"/>
            <person name="Hensen N."/>
            <person name="Bonometti L."/>
            <person name="Westerberg I."/>
            <person name="Brannstrom I.O."/>
            <person name="Guillou S."/>
            <person name="Cros-Aarteil S."/>
            <person name="Calhoun S."/>
            <person name="Haridas S."/>
            <person name="Kuo A."/>
            <person name="Mondo S."/>
            <person name="Pangilinan J."/>
            <person name="Riley R."/>
            <person name="Labutti K."/>
            <person name="Andreopoulos B."/>
            <person name="Lipzen A."/>
            <person name="Chen C."/>
            <person name="Yanf M."/>
            <person name="Daum C."/>
            <person name="Ng V."/>
            <person name="Clum A."/>
            <person name="Steindorff A."/>
            <person name="Ohm R."/>
            <person name="Martin F."/>
            <person name="Silar P."/>
            <person name="Natvig D."/>
            <person name="Lalanne C."/>
            <person name="Gautier V."/>
            <person name="Ament-Velasquez S.L."/>
            <person name="Kruys A."/>
            <person name="Hutchinson M.I."/>
            <person name="Powell A.J."/>
            <person name="Barry K."/>
            <person name="Miller A.N."/>
            <person name="Grigoriev I.V."/>
            <person name="Debuchy R."/>
            <person name="Gladieux P."/>
            <person name="Thoren M.H."/>
            <person name="Johannesson H."/>
        </authorList>
    </citation>
    <scope>NUCLEOTIDE SEQUENCE</scope>
    <source>
        <strain evidence="2">SMH2532-1</strain>
    </source>
</reference>
<dbReference type="PANTHER" id="PTHR42678:SF34">
    <property type="entry name" value="OS04G0183300 PROTEIN"/>
    <property type="match status" value="1"/>
</dbReference>
<comment type="caution">
    <text evidence="2">The sequence shown here is derived from an EMBL/GenBank/DDBJ whole genome shotgun (WGS) entry which is preliminary data.</text>
</comment>
<dbReference type="EMBL" id="JAULSV010000001">
    <property type="protein sequence ID" value="KAK0655603.1"/>
    <property type="molecule type" value="Genomic_DNA"/>
</dbReference>
<organism evidence="2 3">
    <name type="scientific">Cercophora newfieldiana</name>
    <dbReference type="NCBI Taxonomy" id="92897"/>
    <lineage>
        <taxon>Eukaryota</taxon>
        <taxon>Fungi</taxon>
        <taxon>Dikarya</taxon>
        <taxon>Ascomycota</taxon>
        <taxon>Pezizomycotina</taxon>
        <taxon>Sordariomycetes</taxon>
        <taxon>Sordariomycetidae</taxon>
        <taxon>Sordariales</taxon>
        <taxon>Lasiosphaeriaceae</taxon>
        <taxon>Cercophora</taxon>
    </lineage>
</organism>
<gene>
    <name evidence="2" type="ORF">B0T16DRAFT_451254</name>
</gene>
<dbReference type="SUPFAM" id="SSF75304">
    <property type="entry name" value="Amidase signature (AS) enzymes"/>
    <property type="match status" value="1"/>
</dbReference>
<dbReference type="AlphaFoldDB" id="A0AA39YN60"/>
<protein>
    <submittedName>
        <fullName evidence="2">Amidase signature domain-containing protein</fullName>
    </submittedName>
</protein>
<accession>A0AA39YN60</accession>
<evidence type="ECO:0000313" key="2">
    <source>
        <dbReference type="EMBL" id="KAK0655603.1"/>
    </source>
</evidence>
<keyword evidence="3" id="KW-1185">Reference proteome</keyword>
<name>A0AA39YN60_9PEZI</name>
<sequence length="219" mass="23116">MLFFDPFITNAADLQELLRQGIITSVRIVEEYLRQIDRHESSVNSFIAIAPRDGLLRIAARFDEERGRGDVRGPLHGLPIVLKDNFITADDLGMGTTAGSWALVGAKAKHNSVIAQKLIDAGLIILGKTNMTEFAGMKMTMMMPGRSAYGGQTLSPYVGPIEEGETLLGHSAPGGSSTGSAVAVASGFTPLAMGTETIGSIITPASRVALYALKPTAGI</sequence>
<dbReference type="Gene3D" id="3.90.1300.10">
    <property type="entry name" value="Amidase signature (AS) domain"/>
    <property type="match status" value="1"/>
</dbReference>
<proteinExistence type="predicted"/>
<evidence type="ECO:0000259" key="1">
    <source>
        <dbReference type="Pfam" id="PF01425"/>
    </source>
</evidence>
<dbReference type="PANTHER" id="PTHR42678">
    <property type="entry name" value="AMIDASE"/>
    <property type="match status" value="1"/>
</dbReference>
<dbReference type="InterPro" id="IPR036928">
    <property type="entry name" value="AS_sf"/>
</dbReference>
<feature type="domain" description="Amidase" evidence="1">
    <location>
        <begin position="28"/>
        <end position="218"/>
    </location>
</feature>
<dbReference type="InterPro" id="IPR023631">
    <property type="entry name" value="Amidase_dom"/>
</dbReference>
<dbReference type="Pfam" id="PF01425">
    <property type="entry name" value="Amidase"/>
    <property type="match status" value="1"/>
</dbReference>